<evidence type="ECO:0000313" key="6">
    <source>
        <dbReference type="Proteomes" id="UP001497382"/>
    </source>
</evidence>
<dbReference type="InterPro" id="IPR027417">
    <property type="entry name" value="P-loop_NTPase"/>
</dbReference>
<dbReference type="InterPro" id="IPR050305">
    <property type="entry name" value="Small_GTPase_Rab"/>
</dbReference>
<dbReference type="InterPro" id="IPR001806">
    <property type="entry name" value="Small_GTPase"/>
</dbReference>
<dbReference type="GO" id="GO:0003924">
    <property type="term" value="F:GTPase activity"/>
    <property type="evidence" value="ECO:0007669"/>
    <property type="project" value="InterPro"/>
</dbReference>
<accession>A0AAV2ADQ8</accession>
<sequence length="69" mass="8092">MILFNFNQAPNVTLSAEGYKKTILLNDIEINLELWDTAGLERYRTIIKQYFRSADGVLLVYDKRDQQHS</sequence>
<evidence type="ECO:0000256" key="1">
    <source>
        <dbReference type="ARBA" id="ARBA00006270"/>
    </source>
</evidence>
<comment type="similarity">
    <text evidence="1">Belongs to the small GTPase superfamily. Rab family.</text>
</comment>
<organism evidence="5 6">
    <name type="scientific">Larinioides sclopetarius</name>
    <dbReference type="NCBI Taxonomy" id="280406"/>
    <lineage>
        <taxon>Eukaryota</taxon>
        <taxon>Metazoa</taxon>
        <taxon>Ecdysozoa</taxon>
        <taxon>Arthropoda</taxon>
        <taxon>Chelicerata</taxon>
        <taxon>Arachnida</taxon>
        <taxon>Araneae</taxon>
        <taxon>Araneomorphae</taxon>
        <taxon>Entelegynae</taxon>
        <taxon>Araneoidea</taxon>
        <taxon>Araneidae</taxon>
        <taxon>Larinioides</taxon>
    </lineage>
</organism>
<dbReference type="AlphaFoldDB" id="A0AAV2ADQ8"/>
<dbReference type="PANTHER" id="PTHR47980">
    <property type="entry name" value="LD44762P"/>
    <property type="match status" value="1"/>
</dbReference>
<dbReference type="Proteomes" id="UP001497382">
    <property type="component" value="Unassembled WGS sequence"/>
</dbReference>
<dbReference type="PROSITE" id="PS51419">
    <property type="entry name" value="RAB"/>
    <property type="match status" value="1"/>
</dbReference>
<dbReference type="Pfam" id="PF00071">
    <property type="entry name" value="Ras"/>
    <property type="match status" value="1"/>
</dbReference>
<proteinExistence type="inferred from homology"/>
<keyword evidence="3" id="KW-0342">GTP-binding</keyword>
<gene>
    <name evidence="5" type="ORF">LARSCL_LOCUS11613</name>
</gene>
<evidence type="ECO:0000256" key="2">
    <source>
        <dbReference type="ARBA" id="ARBA00022741"/>
    </source>
</evidence>
<comment type="caution">
    <text evidence="5">The sequence shown here is derived from an EMBL/GenBank/DDBJ whole genome shotgun (WGS) entry which is preliminary data.</text>
</comment>
<evidence type="ECO:0000256" key="4">
    <source>
        <dbReference type="ARBA" id="ARBA00023289"/>
    </source>
</evidence>
<protein>
    <submittedName>
        <fullName evidence="5">Uncharacterized protein</fullName>
    </submittedName>
</protein>
<keyword evidence="4" id="KW-0636">Prenylation</keyword>
<evidence type="ECO:0000256" key="3">
    <source>
        <dbReference type="ARBA" id="ARBA00023134"/>
    </source>
</evidence>
<keyword evidence="4" id="KW-0449">Lipoprotein</keyword>
<dbReference type="EMBL" id="CAXIEN010000145">
    <property type="protein sequence ID" value="CAL1281534.1"/>
    <property type="molecule type" value="Genomic_DNA"/>
</dbReference>
<keyword evidence="6" id="KW-1185">Reference proteome</keyword>
<dbReference type="SUPFAM" id="SSF52540">
    <property type="entry name" value="P-loop containing nucleoside triphosphate hydrolases"/>
    <property type="match status" value="1"/>
</dbReference>
<name>A0AAV2ADQ8_9ARAC</name>
<dbReference type="GO" id="GO:0005525">
    <property type="term" value="F:GTP binding"/>
    <property type="evidence" value="ECO:0007669"/>
    <property type="project" value="UniProtKB-KW"/>
</dbReference>
<dbReference type="Gene3D" id="3.40.50.300">
    <property type="entry name" value="P-loop containing nucleotide triphosphate hydrolases"/>
    <property type="match status" value="1"/>
</dbReference>
<keyword evidence="2" id="KW-0547">Nucleotide-binding</keyword>
<evidence type="ECO:0000313" key="5">
    <source>
        <dbReference type="EMBL" id="CAL1281534.1"/>
    </source>
</evidence>
<reference evidence="5 6" key="1">
    <citation type="submission" date="2024-04" db="EMBL/GenBank/DDBJ databases">
        <authorList>
            <person name="Rising A."/>
            <person name="Reimegard J."/>
            <person name="Sonavane S."/>
            <person name="Akerstrom W."/>
            <person name="Nylinder S."/>
            <person name="Hedman E."/>
            <person name="Kallberg Y."/>
        </authorList>
    </citation>
    <scope>NUCLEOTIDE SEQUENCE [LARGE SCALE GENOMIC DNA]</scope>
</reference>